<sequence>MSVTDTTKNNTCTFDQSGTPSRRENTSEPQTDTGTEAIQSNPIQSNPIQPQPHPTMMMSKPSPEDTEEETAPPPTTLDVGSVADLERRLALMGSDKKPPAAAAPPPAAPVVAAPAPAPVAAAPAVKGGKNALLARIMAAKEKQEKKQVAPPAAAPSATTTDLLMDFDAPAPAAQPAPPAYDTNFLKDVPPPSFDVLERKQQQQLPPPMDFLPPPTDFLPPPTDFLPPPPIDSVLPPPPPLNDVLPPPSMPPPDLMNMGYSPSAPSAPMFEDLHTQQQELHPPPLPPPMEAQPPPELDIDASILNALEPAEREAFLEEQRKILEQIEKEKANNEASGAAARAMAFDQRSTSAVANVAASYERGGRPPAGSGEELDAETAQMIADAELAEKLQKEEYSKSQERRNRVRSGNQTQQQRGEQQSSEESQSWYDWLTGSQAPAPAPATRSSPSPRASSSGSRTLVSAQTGEEGLTYASGFEGGGGARTAEQKSMFACVADSINVAATQMYALPVDEEGNVHGVDSQGLLAMPDVSRQRDN</sequence>
<dbReference type="EMBL" id="CAACVS010000039">
    <property type="protein sequence ID" value="VEU34820.1"/>
    <property type="molecule type" value="Genomic_DNA"/>
</dbReference>
<feature type="compositionally biased region" description="Low complexity" evidence="1">
    <location>
        <begin position="38"/>
        <end position="48"/>
    </location>
</feature>
<feature type="compositionally biased region" description="Pro residues" evidence="1">
    <location>
        <begin position="280"/>
        <end position="295"/>
    </location>
</feature>
<organism evidence="2 3">
    <name type="scientific">Pseudo-nitzschia multistriata</name>
    <dbReference type="NCBI Taxonomy" id="183589"/>
    <lineage>
        <taxon>Eukaryota</taxon>
        <taxon>Sar</taxon>
        <taxon>Stramenopiles</taxon>
        <taxon>Ochrophyta</taxon>
        <taxon>Bacillariophyta</taxon>
        <taxon>Bacillariophyceae</taxon>
        <taxon>Bacillariophycidae</taxon>
        <taxon>Bacillariales</taxon>
        <taxon>Bacillariaceae</taxon>
        <taxon>Pseudo-nitzschia</taxon>
    </lineage>
</organism>
<dbReference type="Proteomes" id="UP000291116">
    <property type="component" value="Unassembled WGS sequence"/>
</dbReference>
<feature type="compositionally biased region" description="Basic and acidic residues" evidence="1">
    <location>
        <begin position="84"/>
        <end position="98"/>
    </location>
</feature>
<feature type="compositionally biased region" description="Polar residues" evidence="1">
    <location>
        <begin position="1"/>
        <end position="20"/>
    </location>
</feature>
<dbReference type="AlphaFoldDB" id="A0A448YYJ5"/>
<feature type="compositionally biased region" description="Low complexity" evidence="1">
    <location>
        <begin position="410"/>
        <end position="426"/>
    </location>
</feature>
<feature type="compositionally biased region" description="Low complexity" evidence="1">
    <location>
        <begin position="332"/>
        <end position="343"/>
    </location>
</feature>
<proteinExistence type="predicted"/>
<dbReference type="OrthoDB" id="49480at2759"/>
<feature type="region of interest" description="Disordered" evidence="1">
    <location>
        <begin position="1"/>
        <end position="110"/>
    </location>
</feature>
<accession>A0A448YYJ5</accession>
<reference evidence="2 3" key="1">
    <citation type="submission" date="2019-01" db="EMBL/GenBank/DDBJ databases">
        <authorList>
            <person name="Ferrante I. M."/>
        </authorList>
    </citation>
    <scope>NUCLEOTIDE SEQUENCE [LARGE SCALE GENOMIC DNA]</scope>
    <source>
        <strain evidence="2 3">B856</strain>
    </source>
</reference>
<gene>
    <name evidence="2" type="ORF">PSNMU_V1.4_AUG-EV-PASAV3_0015390</name>
</gene>
<evidence type="ECO:0000313" key="2">
    <source>
        <dbReference type="EMBL" id="VEU34820.1"/>
    </source>
</evidence>
<feature type="compositionally biased region" description="Low complexity" evidence="1">
    <location>
        <begin position="149"/>
        <end position="160"/>
    </location>
</feature>
<feature type="region of interest" description="Disordered" evidence="1">
    <location>
        <begin position="142"/>
        <end position="295"/>
    </location>
</feature>
<feature type="region of interest" description="Disordered" evidence="1">
    <location>
        <begin position="330"/>
        <end position="482"/>
    </location>
</feature>
<feature type="compositionally biased region" description="Low complexity" evidence="1">
    <location>
        <begin position="434"/>
        <end position="457"/>
    </location>
</feature>
<evidence type="ECO:0000256" key="1">
    <source>
        <dbReference type="SAM" id="MobiDB-lite"/>
    </source>
</evidence>
<keyword evidence="3" id="KW-1185">Reference proteome</keyword>
<evidence type="ECO:0000313" key="3">
    <source>
        <dbReference type="Proteomes" id="UP000291116"/>
    </source>
</evidence>
<feature type="compositionally biased region" description="Basic and acidic residues" evidence="1">
    <location>
        <begin position="386"/>
        <end position="402"/>
    </location>
</feature>
<feature type="compositionally biased region" description="Pro residues" evidence="1">
    <location>
        <begin position="204"/>
        <end position="253"/>
    </location>
</feature>
<protein>
    <submittedName>
        <fullName evidence="2">Uncharacterized protein</fullName>
    </submittedName>
</protein>
<feature type="compositionally biased region" description="Polar residues" evidence="1">
    <location>
        <begin position="27"/>
        <end position="37"/>
    </location>
</feature>
<name>A0A448YYJ5_9STRA</name>